<keyword evidence="2" id="KW-1185">Reference proteome</keyword>
<evidence type="ECO:0000313" key="2">
    <source>
        <dbReference type="Proteomes" id="UP001371305"/>
    </source>
</evidence>
<gene>
    <name evidence="1" type="ORF">WKV53_13590</name>
</gene>
<comment type="caution">
    <text evidence="1">The sequence shown here is derived from an EMBL/GenBank/DDBJ whole genome shotgun (WGS) entry which is preliminary data.</text>
</comment>
<proteinExistence type="predicted"/>
<organism evidence="1 2">
    <name type="scientific">Luteolibacter soli</name>
    <dbReference type="NCBI Taxonomy" id="3135280"/>
    <lineage>
        <taxon>Bacteria</taxon>
        <taxon>Pseudomonadati</taxon>
        <taxon>Verrucomicrobiota</taxon>
        <taxon>Verrucomicrobiia</taxon>
        <taxon>Verrucomicrobiales</taxon>
        <taxon>Verrucomicrobiaceae</taxon>
        <taxon>Luteolibacter</taxon>
    </lineage>
</organism>
<accession>A0ABU9AVI9</accession>
<reference evidence="1 2" key="1">
    <citation type="submission" date="2024-04" db="EMBL/GenBank/DDBJ databases">
        <title>Luteolibacter sp. isolated from soil.</title>
        <authorList>
            <person name="An J."/>
        </authorList>
    </citation>
    <scope>NUCLEOTIDE SEQUENCE [LARGE SCALE GENOMIC DNA]</scope>
    <source>
        <strain evidence="1 2">Y139</strain>
    </source>
</reference>
<protein>
    <submittedName>
        <fullName evidence="1">Uncharacterized protein</fullName>
    </submittedName>
</protein>
<sequence length="48" mass="5376">MTFPDSSSMLQPLPPIPTIVLSKYPIDLTHAHPKNPSTITTSQKLFQR</sequence>
<evidence type="ECO:0000313" key="1">
    <source>
        <dbReference type="EMBL" id="MEK7951543.1"/>
    </source>
</evidence>
<dbReference type="EMBL" id="JBBUKT010000004">
    <property type="protein sequence ID" value="MEK7951543.1"/>
    <property type="molecule type" value="Genomic_DNA"/>
</dbReference>
<dbReference type="Proteomes" id="UP001371305">
    <property type="component" value="Unassembled WGS sequence"/>
</dbReference>
<name>A0ABU9AVI9_9BACT</name>